<dbReference type="EMBL" id="LSYV01000003">
    <property type="protein sequence ID" value="KXZ55757.1"/>
    <property type="molecule type" value="Genomic_DNA"/>
</dbReference>
<dbReference type="OrthoDB" id="524848at2759"/>
<dbReference type="Proteomes" id="UP000075714">
    <property type="component" value="Unassembled WGS sequence"/>
</dbReference>
<evidence type="ECO:0008006" key="3">
    <source>
        <dbReference type="Google" id="ProtNLM"/>
    </source>
</evidence>
<gene>
    <name evidence="1" type="ORF">GPECTOR_2g1307</name>
</gene>
<name>A0A150H0R6_GONPE</name>
<dbReference type="AlphaFoldDB" id="A0A150H0R6"/>
<evidence type="ECO:0000313" key="1">
    <source>
        <dbReference type="EMBL" id="KXZ55757.1"/>
    </source>
</evidence>
<sequence>MYVPPGFKFKIMPEKSEIEAKSKKPNCTECYGCDTQILPLQSAVTTVLGQNVKAEVGASPEWLFFADLPETASTGKKAVLKVWCMPVDKVHGTFSWRCSNTGEGAKAVQFLLAQQKAMEECGLLDVTIKVWPGRVNAVLPGHGLHVWWDGLWMERAEGTSLNQLSYKRAKGYVTDNISAMMGQRLNKTRVVRAALYELLTSQCDRHAQNVFLTESGELKLIDNLQALQFSWVNCAMDSILLPGTQKNMILRYLPSGRRGNI</sequence>
<accession>A0A150H0R6</accession>
<keyword evidence="2" id="KW-1185">Reference proteome</keyword>
<proteinExistence type="predicted"/>
<reference evidence="2" key="1">
    <citation type="journal article" date="2016" name="Nat. Commun.">
        <title>The Gonium pectorale genome demonstrates co-option of cell cycle regulation during the evolution of multicellularity.</title>
        <authorList>
            <person name="Hanschen E.R."/>
            <person name="Marriage T.N."/>
            <person name="Ferris P.J."/>
            <person name="Hamaji T."/>
            <person name="Toyoda A."/>
            <person name="Fujiyama A."/>
            <person name="Neme R."/>
            <person name="Noguchi H."/>
            <person name="Minakuchi Y."/>
            <person name="Suzuki M."/>
            <person name="Kawai-Toyooka H."/>
            <person name="Smith D.R."/>
            <person name="Sparks H."/>
            <person name="Anderson J."/>
            <person name="Bakaric R."/>
            <person name="Luria V."/>
            <person name="Karger A."/>
            <person name="Kirschner M.W."/>
            <person name="Durand P.M."/>
            <person name="Michod R.E."/>
            <person name="Nozaki H."/>
            <person name="Olson B.J."/>
        </authorList>
    </citation>
    <scope>NUCLEOTIDE SEQUENCE [LARGE SCALE GENOMIC DNA]</scope>
    <source>
        <strain evidence="2">NIES-2863</strain>
    </source>
</reference>
<organism evidence="1 2">
    <name type="scientific">Gonium pectorale</name>
    <name type="common">Green alga</name>
    <dbReference type="NCBI Taxonomy" id="33097"/>
    <lineage>
        <taxon>Eukaryota</taxon>
        <taxon>Viridiplantae</taxon>
        <taxon>Chlorophyta</taxon>
        <taxon>core chlorophytes</taxon>
        <taxon>Chlorophyceae</taxon>
        <taxon>CS clade</taxon>
        <taxon>Chlamydomonadales</taxon>
        <taxon>Volvocaceae</taxon>
        <taxon>Gonium</taxon>
    </lineage>
</organism>
<protein>
    <recommendedName>
        <fullName evidence="3">PI3K/PI4K catalytic domain-containing protein</fullName>
    </recommendedName>
</protein>
<evidence type="ECO:0000313" key="2">
    <source>
        <dbReference type="Proteomes" id="UP000075714"/>
    </source>
</evidence>
<comment type="caution">
    <text evidence="1">The sequence shown here is derived from an EMBL/GenBank/DDBJ whole genome shotgun (WGS) entry which is preliminary data.</text>
</comment>